<dbReference type="FunFam" id="1.10.10.10:FF:000035">
    <property type="entry name" value="General transcription factor IIF subunit 2"/>
    <property type="match status" value="1"/>
</dbReference>
<evidence type="ECO:0000256" key="2">
    <source>
        <dbReference type="ARBA" id="ARBA00009543"/>
    </source>
</evidence>
<evidence type="ECO:0000256" key="6">
    <source>
        <dbReference type="ARBA" id="ARBA00023163"/>
    </source>
</evidence>
<dbReference type="CDD" id="cd07980">
    <property type="entry name" value="TFIIF_beta"/>
    <property type="match status" value="1"/>
</dbReference>
<dbReference type="InterPro" id="IPR036390">
    <property type="entry name" value="WH_DNA-bd_sf"/>
</dbReference>
<accession>A0A4P9ZRC9</accession>
<dbReference type="STRING" id="215637.A0A4P9ZRC9"/>
<evidence type="ECO:0000256" key="7">
    <source>
        <dbReference type="ARBA" id="ARBA00023242"/>
    </source>
</evidence>
<name>A0A4P9ZRC9_9FUNG</name>
<dbReference type="EMBL" id="ML002726">
    <property type="protein sequence ID" value="RKP36064.1"/>
    <property type="molecule type" value="Genomic_DNA"/>
</dbReference>
<dbReference type="InterPro" id="IPR040504">
    <property type="entry name" value="TFIIF_beta_N"/>
</dbReference>
<evidence type="ECO:0000256" key="1">
    <source>
        <dbReference type="ARBA" id="ARBA00004123"/>
    </source>
</evidence>
<dbReference type="InterPro" id="IPR040450">
    <property type="entry name" value="TFIIF_beta_HTH"/>
</dbReference>
<dbReference type="InterPro" id="IPR003196">
    <property type="entry name" value="TFIIF_beta"/>
</dbReference>
<protein>
    <recommendedName>
        <fullName evidence="3">Transcription initiation factor IIF subunit beta</fullName>
    </recommendedName>
    <alternativeName>
        <fullName evidence="9">TFIIF medium subunit</fullName>
    </alternativeName>
    <alternativeName>
        <fullName evidence="8">TFIIF-beta</fullName>
    </alternativeName>
</protein>
<dbReference type="InterPro" id="IPR011039">
    <property type="entry name" value="TFIIF_interaction"/>
</dbReference>
<keyword evidence="6" id="KW-0804">Transcription</keyword>
<feature type="non-terminal residue" evidence="12">
    <location>
        <position position="232"/>
    </location>
</feature>
<evidence type="ECO:0000259" key="11">
    <source>
        <dbReference type="Pfam" id="PF17683"/>
    </source>
</evidence>
<dbReference type="GO" id="GO:0005674">
    <property type="term" value="C:transcription factor TFIIF complex"/>
    <property type="evidence" value="ECO:0007669"/>
    <property type="project" value="InterPro"/>
</dbReference>
<dbReference type="GO" id="GO:0003677">
    <property type="term" value="F:DNA binding"/>
    <property type="evidence" value="ECO:0007669"/>
    <property type="project" value="UniProtKB-KW"/>
</dbReference>
<comment type="similarity">
    <text evidence="2">Belongs to the TFIIF beta subunit family.</text>
</comment>
<dbReference type="Pfam" id="PF02270">
    <property type="entry name" value="TFIIF_beta"/>
    <property type="match status" value="1"/>
</dbReference>
<feature type="non-terminal residue" evidence="12">
    <location>
        <position position="1"/>
    </location>
</feature>
<evidence type="ECO:0000313" key="12">
    <source>
        <dbReference type="EMBL" id="RKP36064.1"/>
    </source>
</evidence>
<keyword evidence="5" id="KW-0238">DNA-binding</keyword>
<dbReference type="PANTHER" id="PTHR10445">
    <property type="entry name" value="GENERAL TRANSCRIPTION FACTOR IIF SUBUNIT 2"/>
    <property type="match status" value="1"/>
</dbReference>
<evidence type="ECO:0000256" key="8">
    <source>
        <dbReference type="ARBA" id="ARBA00081473"/>
    </source>
</evidence>
<keyword evidence="7" id="KW-0539">Nucleus</keyword>
<evidence type="ECO:0000313" key="13">
    <source>
        <dbReference type="Proteomes" id="UP000268162"/>
    </source>
</evidence>
<keyword evidence="13" id="KW-1185">Reference proteome</keyword>
<dbReference type="Proteomes" id="UP000268162">
    <property type="component" value="Unassembled WGS sequence"/>
</dbReference>
<evidence type="ECO:0000256" key="3">
    <source>
        <dbReference type="ARBA" id="ARBA00021453"/>
    </source>
</evidence>
<dbReference type="InterPro" id="IPR036388">
    <property type="entry name" value="WH-like_DNA-bd_sf"/>
</dbReference>
<proteinExistence type="inferred from homology"/>
<dbReference type="AlphaFoldDB" id="A0A4P9ZRC9"/>
<dbReference type="GO" id="GO:0003743">
    <property type="term" value="F:translation initiation factor activity"/>
    <property type="evidence" value="ECO:0007669"/>
    <property type="project" value="UniProtKB-KW"/>
</dbReference>
<organism evidence="12 13">
    <name type="scientific">Dimargaris cristalligena</name>
    <dbReference type="NCBI Taxonomy" id="215637"/>
    <lineage>
        <taxon>Eukaryota</taxon>
        <taxon>Fungi</taxon>
        <taxon>Fungi incertae sedis</taxon>
        <taxon>Zoopagomycota</taxon>
        <taxon>Kickxellomycotina</taxon>
        <taxon>Dimargaritomycetes</taxon>
        <taxon>Dimargaritales</taxon>
        <taxon>Dimargaritaceae</taxon>
        <taxon>Dimargaris</taxon>
    </lineage>
</organism>
<dbReference type="PANTHER" id="PTHR10445:SF0">
    <property type="entry name" value="GENERAL TRANSCRIPTION FACTOR IIF SUBUNIT 2"/>
    <property type="match status" value="1"/>
</dbReference>
<dbReference type="SUPFAM" id="SSF46785">
    <property type="entry name" value="Winged helix' DNA-binding domain"/>
    <property type="match status" value="1"/>
</dbReference>
<dbReference type="SUPFAM" id="SSF50916">
    <property type="entry name" value="Rap30/74 interaction domains"/>
    <property type="match status" value="1"/>
</dbReference>
<dbReference type="Pfam" id="PF17683">
    <property type="entry name" value="TFIIF_beta_N"/>
    <property type="match status" value="1"/>
</dbReference>
<keyword evidence="4" id="KW-0805">Transcription regulation</keyword>
<comment type="subcellular location">
    <subcellularLocation>
        <location evidence="1">Nucleus</location>
    </subcellularLocation>
</comment>
<evidence type="ECO:0000259" key="10">
    <source>
        <dbReference type="Pfam" id="PF02270"/>
    </source>
</evidence>
<feature type="domain" description="TFIIF beta subunit HTH" evidence="10">
    <location>
        <begin position="169"/>
        <end position="232"/>
    </location>
</feature>
<evidence type="ECO:0000256" key="9">
    <source>
        <dbReference type="ARBA" id="ARBA00081863"/>
    </source>
</evidence>
<evidence type="ECO:0000256" key="4">
    <source>
        <dbReference type="ARBA" id="ARBA00023015"/>
    </source>
</evidence>
<keyword evidence="12" id="KW-0648">Protein biosynthesis</keyword>
<evidence type="ECO:0000256" key="5">
    <source>
        <dbReference type="ARBA" id="ARBA00023125"/>
    </source>
</evidence>
<dbReference type="Gene3D" id="1.10.10.10">
    <property type="entry name" value="Winged helix-like DNA-binding domain superfamily/Winged helix DNA-binding domain"/>
    <property type="match status" value="1"/>
</dbReference>
<keyword evidence="12" id="KW-0396">Initiation factor</keyword>
<gene>
    <name evidence="12" type="ORF">BJ085DRAFT_8093</name>
</gene>
<reference evidence="13" key="1">
    <citation type="journal article" date="2018" name="Nat. Microbiol.">
        <title>Leveraging single-cell genomics to expand the fungal tree of life.</title>
        <authorList>
            <person name="Ahrendt S.R."/>
            <person name="Quandt C.A."/>
            <person name="Ciobanu D."/>
            <person name="Clum A."/>
            <person name="Salamov A."/>
            <person name="Andreopoulos B."/>
            <person name="Cheng J.F."/>
            <person name="Woyke T."/>
            <person name="Pelin A."/>
            <person name="Henrissat B."/>
            <person name="Reynolds N.K."/>
            <person name="Benny G.L."/>
            <person name="Smith M.E."/>
            <person name="James T.Y."/>
            <person name="Grigoriev I.V."/>
        </authorList>
    </citation>
    <scope>NUCLEOTIDE SEQUENCE [LARGE SCALE GENOMIC DNA]</scope>
    <source>
        <strain evidence="13">RSA 468</strain>
    </source>
</reference>
<sequence>DDDVEELDMDNLDTKIWLVKIPKFLAEKWTQASDTSVDLGKVRIYDQDDAAGQRLAILLSDTPQNADIPKEYTLKITNSRVTNAYVFSENNKTHHTAVTGTIHHECAVTPVISDAYRHIMRTRNLEAGKPVRSVQRLGDIYRKPILASSMQDHAAANRKKTTYIESKMTRMPKQDLMNMLFKAFEKYPYWSLKGLVEHTEQPVAFLKEVLNEVAILNRKGGYSANYQLKPEF</sequence>
<dbReference type="GO" id="GO:0006367">
    <property type="term" value="P:transcription initiation at RNA polymerase II promoter"/>
    <property type="evidence" value="ECO:0007669"/>
    <property type="project" value="InterPro"/>
</dbReference>
<feature type="domain" description="TFIIF beta subunit N-terminal" evidence="11">
    <location>
        <begin position="14"/>
        <end position="95"/>
    </location>
</feature>